<feature type="region of interest" description="Disordered" evidence="1">
    <location>
        <begin position="87"/>
        <end position="150"/>
    </location>
</feature>
<feature type="compositionally biased region" description="Basic and acidic residues" evidence="1">
    <location>
        <begin position="112"/>
        <end position="131"/>
    </location>
</feature>
<organism evidence="3 4">
    <name type="scientific">Lachnoanaerobaculum orale</name>
    <dbReference type="NCBI Taxonomy" id="979627"/>
    <lineage>
        <taxon>Bacteria</taxon>
        <taxon>Bacillati</taxon>
        <taxon>Bacillota</taxon>
        <taxon>Clostridia</taxon>
        <taxon>Lachnospirales</taxon>
        <taxon>Lachnospiraceae</taxon>
        <taxon>Lachnoanaerobaculum</taxon>
    </lineage>
</organism>
<name>A0A3P3Q4I7_9FIRM</name>
<keyword evidence="4" id="KW-1185">Reference proteome</keyword>
<evidence type="ECO:0000313" key="3">
    <source>
        <dbReference type="EMBL" id="RRJ16141.1"/>
    </source>
</evidence>
<feature type="compositionally biased region" description="Polar residues" evidence="1">
    <location>
        <begin position="100"/>
        <end position="110"/>
    </location>
</feature>
<sequence length="150" mass="15891">MIKRKLFVAGMTAFAITTATGIAALASQGNVNRNAFGTGAQNQYFAGQNFSNQTDGVFDKGMMNDNGFDRNDFSTDYNSEIGTANNGIAGQGFKAGDNEMSGQSFDTADNNSDEKPVLPRKSDEEATKEGNPKPTLPMGVTVDDADVLSN</sequence>
<evidence type="ECO:0000313" key="4">
    <source>
        <dbReference type="Proteomes" id="UP000276982"/>
    </source>
</evidence>
<comment type="caution">
    <text evidence="3">The sequence shown here is derived from an EMBL/GenBank/DDBJ whole genome shotgun (WGS) entry which is preliminary data.</text>
</comment>
<feature type="chain" id="PRO_5039433515" evidence="2">
    <location>
        <begin position="24"/>
        <end position="150"/>
    </location>
</feature>
<accession>A0A3P3Q4I7</accession>
<dbReference type="EMBL" id="RRCM01000001">
    <property type="protein sequence ID" value="RRJ16141.1"/>
    <property type="molecule type" value="Genomic_DNA"/>
</dbReference>
<evidence type="ECO:0000256" key="1">
    <source>
        <dbReference type="SAM" id="MobiDB-lite"/>
    </source>
</evidence>
<protein>
    <submittedName>
        <fullName evidence="3">Uncharacterized protein</fullName>
    </submittedName>
</protein>
<dbReference type="Proteomes" id="UP000276982">
    <property type="component" value="Unassembled WGS sequence"/>
</dbReference>
<keyword evidence="2" id="KW-0732">Signal</keyword>
<gene>
    <name evidence="3" type="ORF">EHW90_03785</name>
</gene>
<proteinExistence type="predicted"/>
<dbReference type="RefSeq" id="WP_124951347.1">
    <property type="nucleotide sequence ID" value="NZ_RRCM01000001.1"/>
</dbReference>
<evidence type="ECO:0000256" key="2">
    <source>
        <dbReference type="SAM" id="SignalP"/>
    </source>
</evidence>
<reference evidence="3 4" key="1">
    <citation type="submission" date="2018-11" db="EMBL/GenBank/DDBJ databases">
        <title>Genome sequencing of Lachnoanaerobaculum orale DSM 24553T.</title>
        <authorList>
            <person name="Kook J.-K."/>
            <person name="Park S.-N."/>
            <person name="Lim Y.K."/>
        </authorList>
    </citation>
    <scope>NUCLEOTIDE SEQUENCE [LARGE SCALE GENOMIC DNA]</scope>
    <source>
        <strain evidence="3 4">DSM 24553</strain>
    </source>
</reference>
<dbReference type="AlphaFoldDB" id="A0A3P3Q4I7"/>
<feature type="signal peptide" evidence="2">
    <location>
        <begin position="1"/>
        <end position="23"/>
    </location>
</feature>